<name>A0A9J5WFF2_SOLCO</name>
<proteinExistence type="predicted"/>
<sequence>MNQKNRRKAAANTKLLCHTKIITSVMRNVVINITVMQASPEKRNICPLCFEVWTILTRGKQPSELHCLTIENVAVMIDWLPTMAARVAITKTGQYTPSAWIA</sequence>
<organism evidence="1 2">
    <name type="scientific">Solanum commersonii</name>
    <name type="common">Commerson's wild potato</name>
    <name type="synonym">Commerson's nightshade</name>
    <dbReference type="NCBI Taxonomy" id="4109"/>
    <lineage>
        <taxon>Eukaryota</taxon>
        <taxon>Viridiplantae</taxon>
        <taxon>Streptophyta</taxon>
        <taxon>Embryophyta</taxon>
        <taxon>Tracheophyta</taxon>
        <taxon>Spermatophyta</taxon>
        <taxon>Magnoliopsida</taxon>
        <taxon>eudicotyledons</taxon>
        <taxon>Gunneridae</taxon>
        <taxon>Pentapetalae</taxon>
        <taxon>asterids</taxon>
        <taxon>lamiids</taxon>
        <taxon>Solanales</taxon>
        <taxon>Solanaceae</taxon>
        <taxon>Solanoideae</taxon>
        <taxon>Solaneae</taxon>
        <taxon>Solanum</taxon>
    </lineage>
</organism>
<dbReference type="EMBL" id="JACXVP010000012">
    <property type="protein sequence ID" value="KAG5573712.1"/>
    <property type="molecule type" value="Genomic_DNA"/>
</dbReference>
<reference evidence="1 2" key="1">
    <citation type="submission" date="2020-09" db="EMBL/GenBank/DDBJ databases">
        <title>De no assembly of potato wild relative species, Solanum commersonii.</title>
        <authorList>
            <person name="Cho K."/>
        </authorList>
    </citation>
    <scope>NUCLEOTIDE SEQUENCE [LARGE SCALE GENOMIC DNA]</scope>
    <source>
        <strain evidence="1">LZ3.2</strain>
        <tissue evidence="1">Leaf</tissue>
    </source>
</reference>
<dbReference type="Proteomes" id="UP000824120">
    <property type="component" value="Chromosome 12"/>
</dbReference>
<evidence type="ECO:0000313" key="1">
    <source>
        <dbReference type="EMBL" id="KAG5573712.1"/>
    </source>
</evidence>
<gene>
    <name evidence="1" type="ORF">H5410_063478</name>
</gene>
<dbReference type="AlphaFoldDB" id="A0A9J5WFF2"/>
<keyword evidence="2" id="KW-1185">Reference proteome</keyword>
<evidence type="ECO:0000313" key="2">
    <source>
        <dbReference type="Proteomes" id="UP000824120"/>
    </source>
</evidence>
<comment type="caution">
    <text evidence="1">The sequence shown here is derived from an EMBL/GenBank/DDBJ whole genome shotgun (WGS) entry which is preliminary data.</text>
</comment>
<accession>A0A9J5WFF2</accession>
<protein>
    <submittedName>
        <fullName evidence="1">Uncharacterized protein</fullName>
    </submittedName>
</protein>